<reference evidence="7 8" key="2">
    <citation type="submission" date="2018-11" db="EMBL/GenBank/DDBJ databases">
        <authorList>
            <consortium name="Pathogen Informatics"/>
        </authorList>
    </citation>
    <scope>NUCLEOTIDE SEQUENCE [LARGE SCALE GENOMIC DNA]</scope>
    <source>
        <strain evidence="7 8">Egypt</strain>
    </source>
</reference>
<dbReference type="InterPro" id="IPR034182">
    <property type="entry name" value="Kexin/furin"/>
</dbReference>
<dbReference type="InterPro" id="IPR000209">
    <property type="entry name" value="Peptidase_S8/S53_dom"/>
</dbReference>
<keyword evidence="3" id="KW-0378">Hydrolase</keyword>
<proteinExistence type="inferred from homology"/>
<dbReference type="WBParaSite" id="ECPE_0001476701-mRNA-1">
    <property type="protein sequence ID" value="ECPE_0001476701-mRNA-1"/>
    <property type="gene ID" value="ECPE_0001476701"/>
</dbReference>
<evidence type="ECO:0000256" key="4">
    <source>
        <dbReference type="ARBA" id="ARBA00022825"/>
    </source>
</evidence>
<dbReference type="PANTHER" id="PTHR42884">
    <property type="entry name" value="PROPROTEIN CONVERTASE SUBTILISIN/KEXIN-RELATED"/>
    <property type="match status" value="1"/>
</dbReference>
<accession>A0A183B692</accession>
<evidence type="ECO:0000256" key="3">
    <source>
        <dbReference type="ARBA" id="ARBA00022801"/>
    </source>
</evidence>
<evidence type="ECO:0000313" key="7">
    <source>
        <dbReference type="EMBL" id="VDP91999.1"/>
    </source>
</evidence>
<feature type="domain" description="Peptidase S8/S53" evidence="6">
    <location>
        <begin position="72"/>
        <end position="268"/>
    </location>
</feature>
<keyword evidence="2" id="KW-0645">Protease</keyword>
<dbReference type="Proteomes" id="UP000272942">
    <property type="component" value="Unassembled WGS sequence"/>
</dbReference>
<dbReference type="EMBL" id="UZAN01058370">
    <property type="protein sequence ID" value="VDP91999.1"/>
    <property type="molecule type" value="Genomic_DNA"/>
</dbReference>
<dbReference type="OrthoDB" id="300641at2759"/>
<reference evidence="9" key="1">
    <citation type="submission" date="2016-06" db="UniProtKB">
        <authorList>
            <consortium name="WormBaseParasite"/>
        </authorList>
    </citation>
    <scope>IDENTIFICATION</scope>
</reference>
<evidence type="ECO:0000259" key="6">
    <source>
        <dbReference type="Pfam" id="PF00082"/>
    </source>
</evidence>
<protein>
    <submittedName>
        <fullName evidence="9">Peptidase_S8 domain-containing protein</fullName>
    </submittedName>
</protein>
<dbReference type="PROSITE" id="PS51892">
    <property type="entry name" value="SUBTILASE"/>
    <property type="match status" value="1"/>
</dbReference>
<evidence type="ECO:0000256" key="5">
    <source>
        <dbReference type="PROSITE-ProRule" id="PRU01240"/>
    </source>
</evidence>
<organism evidence="9">
    <name type="scientific">Echinostoma caproni</name>
    <dbReference type="NCBI Taxonomy" id="27848"/>
    <lineage>
        <taxon>Eukaryota</taxon>
        <taxon>Metazoa</taxon>
        <taxon>Spiralia</taxon>
        <taxon>Lophotrochozoa</taxon>
        <taxon>Platyhelminthes</taxon>
        <taxon>Trematoda</taxon>
        <taxon>Digenea</taxon>
        <taxon>Plagiorchiida</taxon>
        <taxon>Echinostomata</taxon>
        <taxon>Echinostomatoidea</taxon>
        <taxon>Echinostomatidae</taxon>
        <taxon>Echinostoma</taxon>
    </lineage>
</organism>
<evidence type="ECO:0000313" key="8">
    <source>
        <dbReference type="Proteomes" id="UP000272942"/>
    </source>
</evidence>
<dbReference type="GO" id="GO:0000139">
    <property type="term" value="C:Golgi membrane"/>
    <property type="evidence" value="ECO:0007669"/>
    <property type="project" value="TreeGrafter"/>
</dbReference>
<sequence length="295" mass="31522">MHDFLNRPDSLNALCHFLIHPTKRHCHEEPDVILCTPMYSISGCKANDGKGMSTLVGYDINLYPAYVLGFSGNGVRVAIVDDGLDYDHCDLKDNYDSEISTNLVDPEGGKNYPIPRGKTIPKSQGHGTQCAGLVAAVANNEYCSHGVSHKARIGGIRVLGERVTDSLEAQAFSHAWNKVDIYCASWGPTDDGMTMDMPRKLALSAIRKVWREGRKGKGTLYVFASGNGGAFNDSCGADGFVGQPEIISVGALDETGSRAAYAESCASLRCAVPVGSLERGGNILVSAANFGFPSN</sequence>
<dbReference type="PANTHER" id="PTHR42884:SF14">
    <property type="entry name" value="NEUROENDOCRINE CONVERTASE 1"/>
    <property type="match status" value="1"/>
</dbReference>
<dbReference type="PROSITE" id="PS00137">
    <property type="entry name" value="SUBTILASE_HIS"/>
    <property type="match status" value="1"/>
</dbReference>
<dbReference type="PROSITE" id="PS00136">
    <property type="entry name" value="SUBTILASE_ASP"/>
    <property type="match status" value="1"/>
</dbReference>
<evidence type="ECO:0000256" key="1">
    <source>
        <dbReference type="ARBA" id="ARBA00005325"/>
    </source>
</evidence>
<keyword evidence="4" id="KW-0720">Serine protease</keyword>
<dbReference type="Gene3D" id="3.40.50.200">
    <property type="entry name" value="Peptidase S8/S53 domain"/>
    <property type="match status" value="1"/>
</dbReference>
<dbReference type="SUPFAM" id="SSF52743">
    <property type="entry name" value="Subtilisin-like"/>
    <property type="match status" value="1"/>
</dbReference>
<keyword evidence="8" id="KW-1185">Reference proteome</keyword>
<comment type="caution">
    <text evidence="5">Lacks conserved residue(s) required for the propagation of feature annotation.</text>
</comment>
<dbReference type="InterPro" id="IPR015500">
    <property type="entry name" value="Peptidase_S8_subtilisin-rel"/>
</dbReference>
<dbReference type="InterPro" id="IPR022398">
    <property type="entry name" value="Peptidase_S8_His-AS"/>
</dbReference>
<dbReference type="AlphaFoldDB" id="A0A183B692"/>
<dbReference type="Pfam" id="PF00082">
    <property type="entry name" value="Peptidase_S8"/>
    <property type="match status" value="1"/>
</dbReference>
<dbReference type="PRINTS" id="PR00723">
    <property type="entry name" value="SUBTILISIN"/>
</dbReference>
<comment type="similarity">
    <text evidence="1">Belongs to the peptidase S8 family. Furin subfamily.</text>
</comment>
<name>A0A183B692_9TREM</name>
<dbReference type="InterPro" id="IPR023827">
    <property type="entry name" value="Peptidase_S8_Asp-AS"/>
</dbReference>
<dbReference type="GO" id="GO:0005802">
    <property type="term" value="C:trans-Golgi network"/>
    <property type="evidence" value="ECO:0007669"/>
    <property type="project" value="TreeGrafter"/>
</dbReference>
<dbReference type="InterPro" id="IPR036852">
    <property type="entry name" value="Peptidase_S8/S53_dom_sf"/>
</dbReference>
<gene>
    <name evidence="7" type="ORF">ECPE_LOCUS14727</name>
</gene>
<evidence type="ECO:0000256" key="2">
    <source>
        <dbReference type="ARBA" id="ARBA00022670"/>
    </source>
</evidence>
<dbReference type="GO" id="GO:0016485">
    <property type="term" value="P:protein processing"/>
    <property type="evidence" value="ECO:0007669"/>
    <property type="project" value="TreeGrafter"/>
</dbReference>
<dbReference type="CDD" id="cd04059">
    <property type="entry name" value="Peptidases_S8_Protein_convertases_Kexins_Furin-like"/>
    <property type="match status" value="1"/>
</dbReference>
<evidence type="ECO:0000313" key="9">
    <source>
        <dbReference type="WBParaSite" id="ECPE_0001476701-mRNA-1"/>
    </source>
</evidence>
<dbReference type="GO" id="GO:0004252">
    <property type="term" value="F:serine-type endopeptidase activity"/>
    <property type="evidence" value="ECO:0007669"/>
    <property type="project" value="InterPro"/>
</dbReference>